<dbReference type="GO" id="GO:0016301">
    <property type="term" value="F:kinase activity"/>
    <property type="evidence" value="ECO:0007669"/>
    <property type="project" value="UniProtKB-KW"/>
</dbReference>
<feature type="non-terminal residue" evidence="2">
    <location>
        <position position="57"/>
    </location>
</feature>
<feature type="domain" description="HAMP" evidence="1">
    <location>
        <begin position="4"/>
        <end position="56"/>
    </location>
</feature>
<proteinExistence type="predicted"/>
<protein>
    <submittedName>
        <fullName evidence="2">Sensor histidine kinase GlrK</fullName>
    </submittedName>
</protein>
<gene>
    <name evidence="2" type="ORF">Q604_UNBC13354G0001</name>
</gene>
<dbReference type="InterPro" id="IPR003660">
    <property type="entry name" value="HAMP_dom"/>
</dbReference>
<keyword evidence="2" id="KW-0418">Kinase</keyword>
<comment type="caution">
    <text evidence="2">The sequence shown here is derived from an EMBL/GenBank/DDBJ whole genome shotgun (WGS) entry which is preliminary data.</text>
</comment>
<evidence type="ECO:0000313" key="2">
    <source>
        <dbReference type="EMBL" id="ETJ32177.1"/>
    </source>
</evidence>
<dbReference type="EMBL" id="AZMM01013354">
    <property type="protein sequence ID" value="ETJ32177.1"/>
    <property type="molecule type" value="Genomic_DNA"/>
</dbReference>
<dbReference type="Pfam" id="PF00672">
    <property type="entry name" value="HAMP"/>
    <property type="match status" value="1"/>
</dbReference>
<dbReference type="GO" id="GO:0016020">
    <property type="term" value="C:membrane"/>
    <property type="evidence" value="ECO:0007669"/>
    <property type="project" value="InterPro"/>
</dbReference>
<dbReference type="AlphaFoldDB" id="W1XPK6"/>
<reference evidence="2" key="1">
    <citation type="submission" date="2013-12" db="EMBL/GenBank/DDBJ databases">
        <title>A Varibaculum cambriense genome reconstructed from a premature infant gut community with otherwise low bacterial novelty that shifts toward anaerobic metabolism during the third week of life.</title>
        <authorList>
            <person name="Brown C.T."/>
            <person name="Sharon I."/>
            <person name="Thomas B.C."/>
            <person name="Castelle C.J."/>
            <person name="Morowitz M.J."/>
            <person name="Banfield J.F."/>
        </authorList>
    </citation>
    <scope>NUCLEOTIDE SEQUENCE</scope>
</reference>
<name>W1XPK6_9ZZZZ</name>
<evidence type="ECO:0000259" key="1">
    <source>
        <dbReference type="Pfam" id="PF00672"/>
    </source>
</evidence>
<keyword evidence="2" id="KW-0808">Transferase</keyword>
<organism evidence="2">
    <name type="scientific">human gut metagenome</name>
    <dbReference type="NCBI Taxonomy" id="408170"/>
    <lineage>
        <taxon>unclassified sequences</taxon>
        <taxon>metagenomes</taxon>
        <taxon>organismal metagenomes</taxon>
    </lineage>
</organism>
<dbReference type="GO" id="GO:0007165">
    <property type="term" value="P:signal transduction"/>
    <property type="evidence" value="ECO:0007669"/>
    <property type="project" value="InterPro"/>
</dbReference>
<accession>W1XPK6</accession>
<sequence>MVLLFTRMIIGPVKNIERMINRLGEGRSLGNSVSFSGPSELRSVGQRILWLSERLSW</sequence>